<dbReference type="RefSeq" id="WP_225670768.1">
    <property type="nucleotide sequence ID" value="NZ_JAEDAH010000003.1"/>
</dbReference>
<accession>A0ABS7ZK96</accession>
<dbReference type="Proteomes" id="UP000714380">
    <property type="component" value="Unassembled WGS sequence"/>
</dbReference>
<dbReference type="InterPro" id="IPR036249">
    <property type="entry name" value="Thioredoxin-like_sf"/>
</dbReference>
<keyword evidence="1 3" id="KW-0413">Isomerase</keyword>
<sequence>MSSVDFYYDYGSPASYIAYTQIEKLCEKYGVSVNFKPFVLGAVFKATGNSSPIVLPSKARYTLMDFKRWADYWGIPFRLNDKFPANTILHMKLAAAVKLHHADQFAAFQQAMFEAMWVNNADITDAAVVSDICRSVDLNPDHLLMQTEQDDVRNALRANTDEAVALGAFGAPTMIFNGEMFFGQDRLPMLELAMQRQAS</sequence>
<name>A0ABS7ZK96_9GAMM</name>
<comment type="caution">
    <text evidence="3">The sequence shown here is derived from an EMBL/GenBank/DDBJ whole genome shotgun (WGS) entry which is preliminary data.</text>
</comment>
<keyword evidence="4" id="KW-1185">Reference proteome</keyword>
<comment type="catalytic activity">
    <reaction evidence="1">
        <text>2-hydroxychromene-2-carboxylate = (3E)-4-(2-hydroxyphenyl)-2-oxobut-3-enoate</text>
        <dbReference type="Rhea" id="RHEA:27401"/>
        <dbReference type="ChEBI" id="CHEBI:59350"/>
        <dbReference type="ChEBI" id="CHEBI:59353"/>
        <dbReference type="EC" id="5.99.1.4"/>
    </reaction>
</comment>
<dbReference type="SUPFAM" id="SSF52833">
    <property type="entry name" value="Thioredoxin-like"/>
    <property type="match status" value="1"/>
</dbReference>
<dbReference type="CDD" id="cd03022">
    <property type="entry name" value="DsbA_HCCA_Iso"/>
    <property type="match status" value="1"/>
</dbReference>
<feature type="domain" description="DSBA-like thioredoxin" evidence="2">
    <location>
        <begin position="4"/>
        <end position="195"/>
    </location>
</feature>
<dbReference type="InterPro" id="IPR044087">
    <property type="entry name" value="NahD-like"/>
</dbReference>
<dbReference type="PIRSF" id="PIRSF006386">
    <property type="entry name" value="HCCAis_GSTk"/>
    <property type="match status" value="1"/>
</dbReference>
<dbReference type="EC" id="5.99.1.4" evidence="1"/>
<reference evidence="3 4" key="1">
    <citation type="submission" date="2020-12" db="EMBL/GenBank/DDBJ databases">
        <title>Novel Thalassolituus-related marine hydrocarbonoclastic bacteria mediated algae-derived hydrocarbons mineralization in twilight zone of the northern South China Sea.</title>
        <authorList>
            <person name="Dong C."/>
        </authorList>
    </citation>
    <scope>NUCLEOTIDE SEQUENCE [LARGE SCALE GENOMIC DNA]</scope>
    <source>
        <strain evidence="3 4">IMCC1826</strain>
    </source>
</reference>
<proteinExistence type="inferred from homology"/>
<evidence type="ECO:0000313" key="4">
    <source>
        <dbReference type="Proteomes" id="UP000714380"/>
    </source>
</evidence>
<organism evidence="3 4">
    <name type="scientific">Thalassolituus marinus</name>
    <dbReference type="NCBI Taxonomy" id="671053"/>
    <lineage>
        <taxon>Bacteria</taxon>
        <taxon>Pseudomonadati</taxon>
        <taxon>Pseudomonadota</taxon>
        <taxon>Gammaproteobacteria</taxon>
        <taxon>Oceanospirillales</taxon>
        <taxon>Oceanospirillaceae</taxon>
        <taxon>Thalassolituus</taxon>
    </lineage>
</organism>
<comment type="similarity">
    <text evidence="1">Belongs to the GST superfamily. NadH family.</text>
</comment>
<dbReference type="Gene3D" id="3.40.30.10">
    <property type="entry name" value="Glutaredoxin"/>
    <property type="match status" value="1"/>
</dbReference>
<dbReference type="EMBL" id="JAEDAH010000003">
    <property type="protein sequence ID" value="MCA6062144.1"/>
    <property type="molecule type" value="Genomic_DNA"/>
</dbReference>
<dbReference type="GO" id="GO:0016853">
    <property type="term" value="F:isomerase activity"/>
    <property type="evidence" value="ECO:0007669"/>
    <property type="project" value="UniProtKB-KW"/>
</dbReference>
<dbReference type="PANTHER" id="PTHR42943:SF2">
    <property type="entry name" value="GLUTATHIONE S-TRANSFERASE KAPPA 1"/>
    <property type="match status" value="1"/>
</dbReference>
<dbReference type="InterPro" id="IPR014440">
    <property type="entry name" value="HCCAis_GSTk"/>
</dbReference>
<evidence type="ECO:0000256" key="1">
    <source>
        <dbReference type="PIRNR" id="PIRNR006386"/>
    </source>
</evidence>
<dbReference type="InterPro" id="IPR051924">
    <property type="entry name" value="GST_Kappa/NadH"/>
</dbReference>
<evidence type="ECO:0000259" key="2">
    <source>
        <dbReference type="Pfam" id="PF01323"/>
    </source>
</evidence>
<gene>
    <name evidence="3" type="ORF">I9W95_00830</name>
</gene>
<protein>
    <recommendedName>
        <fullName evidence="1">2-hydroxychromene-2-carboxylate isomerase</fullName>
        <ecNumber evidence="1">5.99.1.4</ecNumber>
    </recommendedName>
</protein>
<dbReference type="PANTHER" id="PTHR42943">
    <property type="entry name" value="GLUTATHIONE S-TRANSFERASE KAPPA"/>
    <property type="match status" value="1"/>
</dbReference>
<dbReference type="InterPro" id="IPR001853">
    <property type="entry name" value="DSBA-like_thioredoxin_dom"/>
</dbReference>
<dbReference type="Pfam" id="PF01323">
    <property type="entry name" value="DSBA"/>
    <property type="match status" value="1"/>
</dbReference>
<evidence type="ECO:0000313" key="3">
    <source>
        <dbReference type="EMBL" id="MCA6062144.1"/>
    </source>
</evidence>